<dbReference type="Gene3D" id="3.40.50.1360">
    <property type="match status" value="1"/>
</dbReference>
<protein>
    <submittedName>
        <fullName evidence="3">Glucosamine-6-phosphate deaminase</fullName>
    </submittedName>
</protein>
<dbReference type="InterPro" id="IPR052960">
    <property type="entry name" value="GlcN6P_deaminase-like"/>
</dbReference>
<reference evidence="4" key="1">
    <citation type="submission" date="2018-12" db="EMBL/GenBank/DDBJ databases">
        <title>Complete genome sequence of Paenibacillus sp. MBLB1234.</title>
        <authorList>
            <person name="Nam Y.-D."/>
            <person name="Kang J."/>
            <person name="Chung W.-H."/>
            <person name="Park Y.S."/>
        </authorList>
    </citation>
    <scope>NUCLEOTIDE SEQUENCE [LARGE SCALE GENOMIC DNA]</scope>
    <source>
        <strain evidence="4">MBLB1234</strain>
    </source>
</reference>
<organism evidence="3 4">
    <name type="scientific">Paenibacillus lutimineralis</name>
    <dbReference type="NCBI Taxonomy" id="2707005"/>
    <lineage>
        <taxon>Bacteria</taxon>
        <taxon>Bacillati</taxon>
        <taxon>Bacillota</taxon>
        <taxon>Bacilli</taxon>
        <taxon>Bacillales</taxon>
        <taxon>Paenibacillaceae</taxon>
        <taxon>Paenibacillus</taxon>
    </lineage>
</organism>
<feature type="domain" description="Glucosamine/galactosamine-6-phosphate isomerase" evidence="2">
    <location>
        <begin position="20"/>
        <end position="223"/>
    </location>
</feature>
<proteinExistence type="predicted"/>
<evidence type="ECO:0000259" key="2">
    <source>
        <dbReference type="Pfam" id="PF01182"/>
    </source>
</evidence>
<sequence>MRIIVEDTEEQFHIASALEITKQVVAKPESVITFAGGETTVGVHRELSQLCRQWRIDFSKMKAFTLDEYVGLSPDDPRSVSYRIRHQVLNPIGLQSDHIYMPDGMDEDLQQACYTYDRLLDAYPVDLEILGIGSNGHIGFNEPGTPFHLDTHVINLASRTTQDKAGFFGTVGSVPEQGITVGIRRIMRSKQILLLAKGKGKSEIIRQALMGPITTDVPASVLQLHPSLTIIMDKAAAELL</sequence>
<dbReference type="PANTHER" id="PTHR42892:SF1">
    <property type="entry name" value="GLUCOSAMINE-6-PHOSPHATE ISOMERASE"/>
    <property type="match status" value="1"/>
</dbReference>
<dbReference type="PANTHER" id="PTHR42892">
    <property type="entry name" value="GLUCOSAMINE-6-PHOSPHATE DEAMINASE-LIKE PROTEIN BT_0258-RELATED"/>
    <property type="match status" value="1"/>
</dbReference>
<dbReference type="GO" id="GO:0006044">
    <property type="term" value="P:N-acetylglucosamine metabolic process"/>
    <property type="evidence" value="ECO:0007669"/>
    <property type="project" value="InterPro"/>
</dbReference>
<evidence type="ECO:0000313" key="4">
    <source>
        <dbReference type="Proteomes" id="UP000270678"/>
    </source>
</evidence>
<dbReference type="InterPro" id="IPR037171">
    <property type="entry name" value="NagB/RpiA_transferase-like"/>
</dbReference>
<dbReference type="Pfam" id="PF01182">
    <property type="entry name" value="Glucosamine_iso"/>
    <property type="match status" value="1"/>
</dbReference>
<dbReference type="KEGG" id="plut:EI981_20810"/>
<dbReference type="GO" id="GO:0004342">
    <property type="term" value="F:glucosamine-6-phosphate deaminase activity"/>
    <property type="evidence" value="ECO:0007669"/>
    <property type="project" value="InterPro"/>
</dbReference>
<dbReference type="AlphaFoldDB" id="A0A3Q9IAK9"/>
<keyword evidence="1" id="KW-0119">Carbohydrate metabolism</keyword>
<dbReference type="GO" id="GO:0005975">
    <property type="term" value="P:carbohydrate metabolic process"/>
    <property type="evidence" value="ECO:0007669"/>
    <property type="project" value="InterPro"/>
</dbReference>
<dbReference type="InterPro" id="IPR006148">
    <property type="entry name" value="Glc/Gal-6P_isomerase"/>
</dbReference>
<dbReference type="EMBL" id="CP034346">
    <property type="protein sequence ID" value="AZS16659.1"/>
    <property type="molecule type" value="Genomic_DNA"/>
</dbReference>
<dbReference type="CDD" id="cd01399">
    <property type="entry name" value="GlcN6P_deaminase"/>
    <property type="match status" value="1"/>
</dbReference>
<dbReference type="SUPFAM" id="SSF100950">
    <property type="entry name" value="NagB/RpiA/CoA transferase-like"/>
    <property type="match status" value="1"/>
</dbReference>
<evidence type="ECO:0000256" key="1">
    <source>
        <dbReference type="ARBA" id="ARBA00023277"/>
    </source>
</evidence>
<accession>A0A3Q9IAK9</accession>
<name>A0A3Q9IAK9_9BACL</name>
<keyword evidence="4" id="KW-1185">Reference proteome</keyword>
<dbReference type="OrthoDB" id="9791139at2"/>
<dbReference type="RefSeq" id="WP_127001488.1">
    <property type="nucleotide sequence ID" value="NZ_CP034346.1"/>
</dbReference>
<gene>
    <name evidence="3" type="ORF">EI981_20810</name>
</gene>
<dbReference type="Proteomes" id="UP000270678">
    <property type="component" value="Chromosome"/>
</dbReference>
<dbReference type="InterPro" id="IPR004547">
    <property type="entry name" value="Glucosamine6P_isomerase"/>
</dbReference>
<evidence type="ECO:0000313" key="3">
    <source>
        <dbReference type="EMBL" id="AZS16659.1"/>
    </source>
</evidence>